<accession>A0A7D7PQC9</accession>
<dbReference type="AlphaFoldDB" id="A0A7D7PQC9"/>
<sequence>MVSKYRCQQDFCQSVPWSVSNAENLKLTELLASVAICKSNVKCVL</sequence>
<name>A0A7D7PQC9_ECOLX</name>
<organism evidence="1">
    <name type="scientific">Escherichia coli</name>
    <dbReference type="NCBI Taxonomy" id="562"/>
    <lineage>
        <taxon>Bacteria</taxon>
        <taxon>Pseudomonadati</taxon>
        <taxon>Pseudomonadota</taxon>
        <taxon>Gammaproteobacteria</taxon>
        <taxon>Enterobacterales</taxon>
        <taxon>Enterobacteriaceae</taxon>
        <taxon>Escherichia</taxon>
    </lineage>
</organism>
<proteinExistence type="predicted"/>
<protein>
    <submittedName>
        <fullName evidence="1">Uncharacterized protein</fullName>
    </submittedName>
</protein>
<reference evidence="1" key="1">
    <citation type="submission" date="2020-06" db="EMBL/GenBank/DDBJ databases">
        <title>Is1294 reorganizes plasmids in a multidrug-resistant Escherichia coli strain by replicative transposition.</title>
        <authorList>
            <person name="Pan Y."/>
            <person name="He D."/>
        </authorList>
    </citation>
    <scope>NUCLEOTIDE SEQUENCE</scope>
    <source>
        <strain evidence="1">TC21-F2</strain>
        <plasmid evidence="1">pC21-F2</plasmid>
    </source>
</reference>
<dbReference type="EMBL" id="MT554517">
    <property type="protein sequence ID" value="QMS43681.1"/>
    <property type="molecule type" value="Genomic_DNA"/>
</dbReference>
<keyword evidence="1" id="KW-0614">Plasmid</keyword>
<evidence type="ECO:0000313" key="1">
    <source>
        <dbReference type="EMBL" id="QMS43681.1"/>
    </source>
</evidence>
<geneLocation type="plasmid" evidence="1">
    <name>pC21-F2</name>
</geneLocation>